<feature type="zinc finger region" description="TAZ-type" evidence="12">
    <location>
        <begin position="1365"/>
        <end position="1445"/>
    </location>
</feature>
<feature type="compositionally biased region" description="Basic and acidic residues" evidence="13">
    <location>
        <begin position="908"/>
        <end position="1029"/>
    </location>
</feature>
<feature type="region of interest" description="Disordered" evidence="13">
    <location>
        <begin position="242"/>
        <end position="354"/>
    </location>
</feature>
<dbReference type="GO" id="GO:0045944">
    <property type="term" value="P:positive regulation of transcription by RNA polymerase II"/>
    <property type="evidence" value="ECO:0007669"/>
    <property type="project" value="TreeGrafter"/>
</dbReference>
<sequence length="2050" mass="227576">MSEGVRSNDTSTNGRTLDETDSKSSNQLEQIPRTLALTPVSQVLPTYRLPRYQLRPPVLQVLQPPMMHSTSPRHSVPRMTNPRAARPLSLPRTPKTYPPAARSQAVLPRLLIPQATRPPSSPLQLKTPSLWTPAPYQLDYSSITHKFSPSLQSSTSGGTHRVVSNEAASSQSQIGTRSLSEREATISLAENVKTNSAAKEQPRTTEVNGSPATSNNKLLASVASSDKCTGENGTLSLEIQMGSATSNPQSQAPSKKQQKAPAQKVNTDRSDIEASTKQHLTVNTPANKPKTGPRLVPVYKKGSVRNSKKKVRQKQQESQQAAAKPQEPEQKKKINKKDKRSYAQRRKGASSSISLKSIKERAALMSQTQRTENLDTDTGEGLCVASGLVEVPKADDTPVPGEEIVMELNFCVVLPRWVQWWDCLKVEGVECDLPLSLEDFLAPFMVSENLQTAKEISPEEMTRFTTVVVEDIYKANVYCTESEGEIDVTGIEETDVDEEVNESSEVDANGENEANDSTCNKVDRPTGGENVINVESSDETNGENVSVESDVDGGQGTEEAVNVEGKEDPGETDVNRVERNDWAVNGEGICETVNYVDSIEGMANEEGNDETNVKNGGSSEGMTDADCEKSIDKTNAVTNEDSKRTSCEDKTETDTKQLSSYSCVLKMESQNSSVVKPSIPQSPDFDMLKWSQLENIVDEPISKDEMLEILSKIAEELNESILESGNELLKAEGNSTGETNVLIGMMTGGGVDGVGEDSDKRDNIHTTNSFIARSEEEGKAVEGDEERREQSDDGRRIQEVDDEVEGDEEGREVQGDDGAKVVEGGEGKVQNIGGREVQGDNKGMKVQGDKKGKVQDDKREIRVQGDKKEVEVQSDKKGRKVQGENQRMKLQCDKKEIKVQIDKKEIKLRSDKKGRKVYEEKTRRVDDETRRVKDDEGRKLKGDKKGMGGQDDKKRSGVNDDEEERRVKDKKETRKVQDEKETRKIDVDEGRRVHSDKEGKKVKGGEGRRVKGDEKGRIQGGDIGRKVQGDEEESEQDGGEWMVQSKRKRRIHRNREGKVQDDKNGRRVDDDDDEGRRLKDEEARRVKDEEARRVKDEEARRVKDEEARRVKDEEARRVKDEEARRVKDEEARRVKDEEARRVKDEEARRVKDEEARRVKDEEARRVKDEEARRVKDEEARRVKDEEARRVKDEETRRVKDDKTRVNKEETKRIKDDDERRVQGDERRKVEDGKRRVQGDERRKVEDGKRRVQGGDGEVQGGDGEVQGGDGGEVQGGGGGDEVQGSGGEVQGSGGEVQGGDEEEIKITDDSVDSGSSMASVGEEDNNDETMRSLERMVASICDEDEGEATEKNENPRKEGEVNSTENDEEMMTSYCLRVLLHARRCKRNMCKVECCQSMKGVCSHIETCRNVRGKCQHPLCHLAKTTLGHYEKCHEPDTCTLCGPVKVAKICKISPRKGKRHGTRYSLAEFFNLDSSFVRGSTSNKPYPSKQDSINNLKTDKNIQSTRVSECAPSLKKSPLQKETFPRTSSTHSSIHSPLSPGATALSPPSDGRMRPSSVLDVMIDNLLSGDNNSSRWVAEESALSPPSALDHSVVRDESVFRRLFQDDSNTRTTINLAYLPKITGLRAEAVPFNPQSVANLRLIRPEATSTPFSAGARPKEVNVRPLPVAVPSHSRQETVTSIPYQSASPIRLESETSRFSSPLGPCTFNRHSPSYGRPVLVSPDSPIVSPILGSEEEMDKDVGNEVQEDIQAISRTPDTSVMSLGSQFPNSPSYDVGHSLRPAPHNEREMIFSYITQMMKPANTRNMRGIANIPGNRPARLSLPHVTNFNQAGTGVRITNAGTNQTNAVHNINIRPRRLPHSDTQSSLYTNVAPQIVTEAPYSLRPTLPVVPTCNCLSLYSVPRAQYSQSTNLATPISWTQARMSESQYAQRMSILPSSSTGGTKHHVVREDSPQQPIIPGNGRPGAGSVVAPNIPLTVSRHPDFHFLNPRPPPPPPSLSLPQEPQPPTHHSPQGRPDQGASRNSQHDRSPTSPQYRDRRTFQKKQKPY</sequence>
<feature type="region of interest" description="Disordered" evidence="13">
    <location>
        <begin position="495"/>
        <end position="573"/>
    </location>
</feature>
<dbReference type="Pfam" id="PF02135">
    <property type="entry name" value="zf-TAZ"/>
    <property type="match status" value="1"/>
</dbReference>
<feature type="compositionally biased region" description="Polar residues" evidence="13">
    <location>
        <begin position="277"/>
        <end position="286"/>
    </location>
</feature>
<evidence type="ECO:0000256" key="12">
    <source>
        <dbReference type="PROSITE-ProRule" id="PRU00203"/>
    </source>
</evidence>
<evidence type="ECO:0000313" key="15">
    <source>
        <dbReference type="EMBL" id="KAK4299082.1"/>
    </source>
</evidence>
<accession>A0AAE1P199</accession>
<reference evidence="15" key="1">
    <citation type="submission" date="2023-11" db="EMBL/GenBank/DDBJ databases">
        <title>Genome assemblies of two species of porcelain crab, Petrolisthes cinctipes and Petrolisthes manimaculis (Anomura: Porcellanidae).</title>
        <authorList>
            <person name="Angst P."/>
        </authorList>
    </citation>
    <scope>NUCLEOTIDE SEQUENCE</scope>
    <source>
        <strain evidence="15">PB745_02</strain>
        <tissue evidence="15">Gill</tissue>
    </source>
</reference>
<feature type="compositionally biased region" description="Gly residues" evidence="13">
    <location>
        <begin position="1253"/>
        <end position="1297"/>
    </location>
</feature>
<dbReference type="InterPro" id="IPR013178">
    <property type="entry name" value="Histone_AcTrfase_Rtt109/CBP"/>
</dbReference>
<feature type="compositionally biased region" description="Low complexity" evidence="13">
    <location>
        <begin position="1528"/>
        <end position="1541"/>
    </location>
</feature>
<dbReference type="PANTHER" id="PTHR13808">
    <property type="entry name" value="CBP/P300-RELATED"/>
    <property type="match status" value="1"/>
</dbReference>
<dbReference type="Gene3D" id="1.20.1020.10">
    <property type="entry name" value="TAZ domain"/>
    <property type="match status" value="1"/>
</dbReference>
<feature type="region of interest" description="Disordered" evidence="13">
    <location>
        <begin position="1937"/>
        <end position="2050"/>
    </location>
</feature>
<keyword evidence="4 12" id="KW-0479">Metal-binding</keyword>
<feature type="compositionally biased region" description="Polar residues" evidence="13">
    <location>
        <begin position="1"/>
        <end position="15"/>
    </location>
</feature>
<organism evidence="15 16">
    <name type="scientific">Petrolisthes manimaculis</name>
    <dbReference type="NCBI Taxonomy" id="1843537"/>
    <lineage>
        <taxon>Eukaryota</taxon>
        <taxon>Metazoa</taxon>
        <taxon>Ecdysozoa</taxon>
        <taxon>Arthropoda</taxon>
        <taxon>Crustacea</taxon>
        <taxon>Multicrustacea</taxon>
        <taxon>Malacostraca</taxon>
        <taxon>Eumalacostraca</taxon>
        <taxon>Eucarida</taxon>
        <taxon>Decapoda</taxon>
        <taxon>Pleocyemata</taxon>
        <taxon>Anomura</taxon>
        <taxon>Galatheoidea</taxon>
        <taxon>Porcellanidae</taxon>
        <taxon>Petrolisthes</taxon>
    </lineage>
</organism>
<evidence type="ECO:0000259" key="14">
    <source>
        <dbReference type="PROSITE" id="PS50134"/>
    </source>
</evidence>
<feature type="compositionally biased region" description="Basic and acidic residues" evidence="13">
    <location>
        <begin position="811"/>
        <end position="826"/>
    </location>
</feature>
<dbReference type="SUPFAM" id="SSF57933">
    <property type="entry name" value="TAZ domain"/>
    <property type="match status" value="1"/>
</dbReference>
<feature type="compositionally biased region" description="Polar residues" evidence="13">
    <location>
        <begin position="166"/>
        <end position="178"/>
    </location>
</feature>
<comment type="caution">
    <text evidence="15">The sequence shown here is derived from an EMBL/GenBank/DDBJ whole genome shotgun (WGS) entry which is preliminary data.</text>
</comment>
<dbReference type="Proteomes" id="UP001292094">
    <property type="component" value="Unassembled WGS sequence"/>
</dbReference>
<feature type="compositionally biased region" description="Basic and acidic residues" evidence="13">
    <location>
        <begin position="773"/>
        <end position="799"/>
    </location>
</feature>
<dbReference type="GO" id="GO:0008270">
    <property type="term" value="F:zinc ion binding"/>
    <property type="evidence" value="ECO:0007669"/>
    <property type="project" value="UniProtKB-KW"/>
</dbReference>
<evidence type="ECO:0000256" key="3">
    <source>
        <dbReference type="ARBA" id="ARBA00022679"/>
    </source>
</evidence>
<keyword evidence="6 12" id="KW-0862">Zinc</keyword>
<feature type="compositionally biased region" description="Basic and acidic residues" evidence="13">
    <location>
        <begin position="1348"/>
        <end position="1360"/>
    </location>
</feature>
<feature type="region of interest" description="Disordered" evidence="13">
    <location>
        <begin position="1"/>
        <end position="33"/>
    </location>
</feature>
<dbReference type="GO" id="GO:0005667">
    <property type="term" value="C:transcription regulator complex"/>
    <property type="evidence" value="ECO:0007669"/>
    <property type="project" value="TreeGrafter"/>
</dbReference>
<comment type="subcellular location">
    <subcellularLocation>
        <location evidence="1">Nucleus</location>
    </subcellularLocation>
</comment>
<feature type="compositionally biased region" description="Basic and acidic residues" evidence="13">
    <location>
        <begin position="1054"/>
        <end position="1249"/>
    </location>
</feature>
<dbReference type="GO" id="GO:0004402">
    <property type="term" value="F:histone acetyltransferase activity"/>
    <property type="evidence" value="ECO:0007669"/>
    <property type="project" value="InterPro"/>
</dbReference>
<evidence type="ECO:0000313" key="16">
    <source>
        <dbReference type="Proteomes" id="UP001292094"/>
    </source>
</evidence>
<evidence type="ECO:0000256" key="7">
    <source>
        <dbReference type="ARBA" id="ARBA00022853"/>
    </source>
</evidence>
<feature type="compositionally biased region" description="Pro residues" evidence="13">
    <location>
        <begin position="1991"/>
        <end position="2011"/>
    </location>
</feature>
<feature type="compositionally biased region" description="Acidic residues" evidence="13">
    <location>
        <begin position="495"/>
        <end position="514"/>
    </location>
</feature>
<evidence type="ECO:0000256" key="9">
    <source>
        <dbReference type="ARBA" id="ARBA00023163"/>
    </source>
</evidence>
<evidence type="ECO:0000256" key="6">
    <source>
        <dbReference type="ARBA" id="ARBA00022833"/>
    </source>
</evidence>
<feature type="region of interest" description="Disordered" evidence="13">
    <location>
        <begin position="908"/>
        <end position="1330"/>
    </location>
</feature>
<name>A0AAE1P199_9EUCA</name>
<evidence type="ECO:0000256" key="8">
    <source>
        <dbReference type="ARBA" id="ARBA00023015"/>
    </source>
</evidence>
<feature type="region of interest" description="Disordered" evidence="13">
    <location>
        <begin position="1343"/>
        <end position="1366"/>
    </location>
</feature>
<proteinExistence type="predicted"/>
<evidence type="ECO:0000256" key="11">
    <source>
        <dbReference type="ARBA" id="ARBA00048017"/>
    </source>
</evidence>
<feature type="compositionally biased region" description="Polar residues" evidence="13">
    <location>
        <begin position="192"/>
        <end position="216"/>
    </location>
</feature>
<feature type="region of interest" description="Disordered" evidence="13">
    <location>
        <begin position="752"/>
        <end position="889"/>
    </location>
</feature>
<feature type="domain" description="TAZ-type" evidence="14">
    <location>
        <begin position="1365"/>
        <end position="1445"/>
    </location>
</feature>
<dbReference type="SMART" id="SM00551">
    <property type="entry name" value="ZnF_TAZ"/>
    <property type="match status" value="1"/>
</dbReference>
<dbReference type="PANTHER" id="PTHR13808:SF1">
    <property type="entry name" value="HISTONE ACETYLTRANSFERASE"/>
    <property type="match status" value="1"/>
</dbReference>
<feature type="compositionally biased region" description="Basic residues" evidence="13">
    <location>
        <begin position="333"/>
        <end position="348"/>
    </location>
</feature>
<keyword evidence="3" id="KW-0808">Transferase</keyword>
<evidence type="ECO:0000256" key="4">
    <source>
        <dbReference type="ARBA" id="ARBA00022723"/>
    </source>
</evidence>
<evidence type="ECO:0000256" key="5">
    <source>
        <dbReference type="ARBA" id="ARBA00022771"/>
    </source>
</evidence>
<keyword evidence="16" id="KW-1185">Reference proteome</keyword>
<dbReference type="PROSITE" id="PS50134">
    <property type="entry name" value="ZF_TAZ"/>
    <property type="match status" value="1"/>
</dbReference>
<dbReference type="CDD" id="cd22265">
    <property type="entry name" value="UDM1_RNF168"/>
    <property type="match status" value="2"/>
</dbReference>
<feature type="compositionally biased region" description="Basic and acidic residues" evidence="13">
    <location>
        <begin position="2026"/>
        <end position="2042"/>
    </location>
</feature>
<feature type="compositionally biased region" description="Basic and acidic residues" evidence="13">
    <location>
        <begin position="266"/>
        <end position="276"/>
    </location>
</feature>
<evidence type="ECO:0000256" key="13">
    <source>
        <dbReference type="SAM" id="MobiDB-lite"/>
    </source>
</evidence>
<feature type="compositionally biased region" description="Basic and acidic residues" evidence="13">
    <location>
        <begin position="564"/>
        <end position="573"/>
    </location>
</feature>
<keyword evidence="5 12" id="KW-0863">Zinc-finger</keyword>
<feature type="region of interest" description="Disordered" evidence="13">
    <location>
        <begin position="605"/>
        <end position="652"/>
    </location>
</feature>
<keyword evidence="8" id="KW-0805">Transcription regulation</keyword>
<dbReference type="GO" id="GO:0031490">
    <property type="term" value="F:chromatin DNA binding"/>
    <property type="evidence" value="ECO:0007669"/>
    <property type="project" value="TreeGrafter"/>
</dbReference>
<feature type="compositionally biased region" description="Basic and acidic residues" evidence="13">
    <location>
        <begin position="837"/>
        <end position="876"/>
    </location>
</feature>
<dbReference type="EMBL" id="JAWZYT010003306">
    <property type="protein sequence ID" value="KAK4299082.1"/>
    <property type="molecule type" value="Genomic_DNA"/>
</dbReference>
<keyword evidence="10" id="KW-0539">Nucleus</keyword>
<protein>
    <recommendedName>
        <fullName evidence="2">histone acetyltransferase</fullName>
        <ecNumber evidence="2">2.3.1.48</ecNumber>
    </recommendedName>
</protein>
<dbReference type="EC" id="2.3.1.48" evidence="2"/>
<dbReference type="GO" id="GO:0000123">
    <property type="term" value="C:histone acetyltransferase complex"/>
    <property type="evidence" value="ECO:0007669"/>
    <property type="project" value="TreeGrafter"/>
</dbReference>
<feature type="region of interest" description="Disordered" evidence="13">
    <location>
        <begin position="64"/>
        <end position="105"/>
    </location>
</feature>
<dbReference type="InterPro" id="IPR035898">
    <property type="entry name" value="TAZ_dom_sf"/>
</dbReference>
<feature type="compositionally biased region" description="Low complexity" evidence="13">
    <location>
        <begin position="248"/>
        <end position="264"/>
    </location>
</feature>
<feature type="compositionally biased region" description="Polar residues" evidence="13">
    <location>
        <begin position="1481"/>
        <end position="1508"/>
    </location>
</feature>
<evidence type="ECO:0000256" key="1">
    <source>
        <dbReference type="ARBA" id="ARBA00004123"/>
    </source>
</evidence>
<feature type="compositionally biased region" description="Basic and acidic residues" evidence="13">
    <location>
        <begin position="640"/>
        <end position="652"/>
    </location>
</feature>
<gene>
    <name evidence="15" type="ORF">Pmani_028633</name>
</gene>
<dbReference type="GO" id="GO:0005634">
    <property type="term" value="C:nucleus"/>
    <property type="evidence" value="ECO:0007669"/>
    <property type="project" value="UniProtKB-SubCell"/>
</dbReference>
<dbReference type="InterPro" id="IPR000197">
    <property type="entry name" value="Znf_TAZ"/>
</dbReference>
<feature type="region of interest" description="Disordered" evidence="13">
    <location>
        <begin position="149"/>
        <end position="216"/>
    </location>
</feature>
<feature type="compositionally biased region" description="Basic residues" evidence="13">
    <location>
        <begin position="302"/>
        <end position="313"/>
    </location>
</feature>
<evidence type="ECO:0000256" key="10">
    <source>
        <dbReference type="ARBA" id="ARBA00023242"/>
    </source>
</evidence>
<dbReference type="GO" id="GO:0003713">
    <property type="term" value="F:transcription coactivator activity"/>
    <property type="evidence" value="ECO:0007669"/>
    <property type="project" value="TreeGrafter"/>
</dbReference>
<evidence type="ECO:0000256" key="2">
    <source>
        <dbReference type="ARBA" id="ARBA00013184"/>
    </source>
</evidence>
<feature type="compositionally biased region" description="Low complexity" evidence="13">
    <location>
        <begin position="316"/>
        <end position="325"/>
    </location>
</feature>
<keyword evidence="7" id="KW-0156">Chromatin regulator</keyword>
<comment type="catalytic activity">
    <reaction evidence="11">
        <text>L-lysyl-[protein] + acetyl-CoA = N(6)-acetyl-L-lysyl-[protein] + CoA + H(+)</text>
        <dbReference type="Rhea" id="RHEA:45948"/>
        <dbReference type="Rhea" id="RHEA-COMP:9752"/>
        <dbReference type="Rhea" id="RHEA-COMP:10731"/>
        <dbReference type="ChEBI" id="CHEBI:15378"/>
        <dbReference type="ChEBI" id="CHEBI:29969"/>
        <dbReference type="ChEBI" id="CHEBI:57287"/>
        <dbReference type="ChEBI" id="CHEBI:57288"/>
        <dbReference type="ChEBI" id="CHEBI:61930"/>
        <dbReference type="EC" id="2.3.1.48"/>
    </reaction>
</comment>
<feature type="region of interest" description="Disordered" evidence="13">
    <location>
        <begin position="1481"/>
        <end position="1557"/>
    </location>
</feature>
<keyword evidence="9" id="KW-0804">Transcription</keyword>
<feature type="compositionally biased region" description="Acidic residues" evidence="13">
    <location>
        <begin position="800"/>
        <end position="810"/>
    </location>
</feature>
<feature type="compositionally biased region" description="Polar residues" evidence="13">
    <location>
        <begin position="149"/>
        <end position="158"/>
    </location>
</feature>